<dbReference type="Proteomes" id="UP001465976">
    <property type="component" value="Unassembled WGS sequence"/>
</dbReference>
<feature type="region of interest" description="Disordered" evidence="1">
    <location>
        <begin position="124"/>
        <end position="164"/>
    </location>
</feature>
<keyword evidence="3" id="KW-1185">Reference proteome</keyword>
<organism evidence="2 3">
    <name type="scientific">Marasmius crinis-equi</name>
    <dbReference type="NCBI Taxonomy" id="585013"/>
    <lineage>
        <taxon>Eukaryota</taxon>
        <taxon>Fungi</taxon>
        <taxon>Dikarya</taxon>
        <taxon>Basidiomycota</taxon>
        <taxon>Agaricomycotina</taxon>
        <taxon>Agaricomycetes</taxon>
        <taxon>Agaricomycetidae</taxon>
        <taxon>Agaricales</taxon>
        <taxon>Marasmiineae</taxon>
        <taxon>Marasmiaceae</taxon>
        <taxon>Marasmius</taxon>
    </lineage>
</organism>
<feature type="compositionally biased region" description="Gly residues" evidence="1">
    <location>
        <begin position="126"/>
        <end position="151"/>
    </location>
</feature>
<dbReference type="EMBL" id="JBAHYK010002463">
    <property type="protein sequence ID" value="KAL0565016.1"/>
    <property type="molecule type" value="Genomic_DNA"/>
</dbReference>
<sequence>MLIPSPPFRFGTVPPGIVPATPMGMGFHFNGDTVSPEQAERVRQRYAQFQADMLQFGIVGGPWNIPGGSGAYNQAQPQLALTADSPLANTGSIPSQRHLSTTSTAVPDAINEVTASLAAATVTGNAGEGEGANSGHGGGEVMTGSGDGANGPGDVVMGGDARDESSDVTVVIHKPKGEPGNKKTGYSLLVAMRWKTKHEHNAFMSPVRDASRRVGIKDNLTYKQLEPEMISNVCKLVSKDWPYVNKKRFPGLWPIKEAMKQQITNRRGYRVRRARQG</sequence>
<evidence type="ECO:0000313" key="2">
    <source>
        <dbReference type="EMBL" id="KAL0565016.1"/>
    </source>
</evidence>
<evidence type="ECO:0000256" key="1">
    <source>
        <dbReference type="SAM" id="MobiDB-lite"/>
    </source>
</evidence>
<comment type="caution">
    <text evidence="2">The sequence shown here is derived from an EMBL/GenBank/DDBJ whole genome shotgun (WGS) entry which is preliminary data.</text>
</comment>
<evidence type="ECO:0000313" key="3">
    <source>
        <dbReference type="Proteomes" id="UP001465976"/>
    </source>
</evidence>
<name>A0ABR3EQ44_9AGAR</name>
<reference evidence="2 3" key="1">
    <citation type="submission" date="2024-02" db="EMBL/GenBank/DDBJ databases">
        <title>A draft genome for the cacao thread blight pathogen Marasmius crinis-equi.</title>
        <authorList>
            <person name="Cohen S.P."/>
            <person name="Baruah I.K."/>
            <person name="Amoako-Attah I."/>
            <person name="Bukari Y."/>
            <person name="Meinhardt L.W."/>
            <person name="Bailey B.A."/>
        </authorList>
    </citation>
    <scope>NUCLEOTIDE SEQUENCE [LARGE SCALE GENOMIC DNA]</scope>
    <source>
        <strain evidence="2 3">GH-76</strain>
    </source>
</reference>
<gene>
    <name evidence="2" type="ORF">V5O48_017017</name>
</gene>
<accession>A0ABR3EQ44</accession>
<proteinExistence type="predicted"/>
<protein>
    <submittedName>
        <fullName evidence="2">Uncharacterized protein</fullName>
    </submittedName>
</protein>